<dbReference type="CDD" id="cd07377">
    <property type="entry name" value="WHTH_GntR"/>
    <property type="match status" value="1"/>
</dbReference>
<keyword evidence="6" id="KW-1185">Reference proteome</keyword>
<evidence type="ECO:0000256" key="3">
    <source>
        <dbReference type="ARBA" id="ARBA00023163"/>
    </source>
</evidence>
<dbReference type="GO" id="GO:0003677">
    <property type="term" value="F:DNA binding"/>
    <property type="evidence" value="ECO:0007669"/>
    <property type="project" value="UniProtKB-KW"/>
</dbReference>
<dbReference type="RefSeq" id="WP_102161888.1">
    <property type="nucleotide sequence ID" value="NZ_PNFZ01000003.1"/>
</dbReference>
<evidence type="ECO:0000313" key="5">
    <source>
        <dbReference type="EMBL" id="PMB98091.1"/>
    </source>
</evidence>
<organism evidence="5 6">
    <name type="scientific">Brevibacterium luteolum</name>
    <dbReference type="NCBI Taxonomy" id="199591"/>
    <lineage>
        <taxon>Bacteria</taxon>
        <taxon>Bacillati</taxon>
        <taxon>Actinomycetota</taxon>
        <taxon>Actinomycetes</taxon>
        <taxon>Micrococcales</taxon>
        <taxon>Brevibacteriaceae</taxon>
        <taxon>Brevibacterium</taxon>
    </lineage>
</organism>
<dbReference type="InterPro" id="IPR000524">
    <property type="entry name" value="Tscrpt_reg_HTH_GntR"/>
</dbReference>
<dbReference type="Pfam" id="PF07729">
    <property type="entry name" value="FCD"/>
    <property type="match status" value="1"/>
</dbReference>
<dbReference type="OrthoDB" id="9784718at2"/>
<dbReference type="InterPro" id="IPR011711">
    <property type="entry name" value="GntR_C"/>
</dbReference>
<keyword evidence="1" id="KW-0805">Transcription regulation</keyword>
<dbReference type="PANTHER" id="PTHR43537">
    <property type="entry name" value="TRANSCRIPTIONAL REGULATOR, GNTR FAMILY"/>
    <property type="match status" value="1"/>
</dbReference>
<dbReference type="PROSITE" id="PS50949">
    <property type="entry name" value="HTH_GNTR"/>
    <property type="match status" value="1"/>
</dbReference>
<dbReference type="Proteomes" id="UP000235703">
    <property type="component" value="Unassembled WGS sequence"/>
</dbReference>
<sequence>MNRNLSTRLPKAAEVVARALRNKIVAEQLAEGTRLPAEAELMDEFGVGRVTAREALRLLEHDGLVEIRRGLGGGTFVRHPDIRQISETMSLLFGVRETSLREFLEFRLLVEPAAAELSAERIADDRKQALVEVASVGNRLERVPDLHMLIAEESGNRVLGLTLNALHHAFGAHFRRSQINEKDLLATQAAHKKIARTILAGDAAGAKKAMRVHLDAYANYLKKEDLLDKPLVPRMYQSETMEETW</sequence>
<dbReference type="InterPro" id="IPR036388">
    <property type="entry name" value="WH-like_DNA-bd_sf"/>
</dbReference>
<evidence type="ECO:0000259" key="4">
    <source>
        <dbReference type="PROSITE" id="PS50949"/>
    </source>
</evidence>
<reference evidence="5 6" key="1">
    <citation type="submission" date="2017-09" db="EMBL/GenBank/DDBJ databases">
        <title>Bacterial strain isolated from the female urinary microbiota.</title>
        <authorList>
            <person name="Thomas-White K."/>
            <person name="Kumar N."/>
            <person name="Forster S."/>
            <person name="Putonti C."/>
            <person name="Lawley T."/>
            <person name="Wolfe A.J."/>
        </authorList>
    </citation>
    <scope>NUCLEOTIDE SEQUENCE [LARGE SCALE GENOMIC DNA]</scope>
    <source>
        <strain evidence="5 6">UMB0680</strain>
    </source>
</reference>
<dbReference type="PANTHER" id="PTHR43537:SF24">
    <property type="entry name" value="GLUCONATE OPERON TRANSCRIPTIONAL REPRESSOR"/>
    <property type="match status" value="1"/>
</dbReference>
<dbReference type="Gene3D" id="1.20.120.530">
    <property type="entry name" value="GntR ligand-binding domain-like"/>
    <property type="match status" value="1"/>
</dbReference>
<dbReference type="GO" id="GO:0003700">
    <property type="term" value="F:DNA-binding transcription factor activity"/>
    <property type="evidence" value="ECO:0007669"/>
    <property type="project" value="InterPro"/>
</dbReference>
<dbReference type="SUPFAM" id="SSF46785">
    <property type="entry name" value="Winged helix' DNA-binding domain"/>
    <property type="match status" value="1"/>
</dbReference>
<feature type="domain" description="HTH gntR-type" evidence="4">
    <location>
        <begin position="10"/>
        <end position="80"/>
    </location>
</feature>
<dbReference type="InterPro" id="IPR008920">
    <property type="entry name" value="TF_FadR/GntR_C"/>
</dbReference>
<gene>
    <name evidence="5" type="ORF">CJ198_06880</name>
</gene>
<dbReference type="EMBL" id="PNFZ01000003">
    <property type="protein sequence ID" value="PMB98091.1"/>
    <property type="molecule type" value="Genomic_DNA"/>
</dbReference>
<dbReference type="AlphaFoldDB" id="A0A2N6PHD1"/>
<keyword evidence="2" id="KW-0238">DNA-binding</keyword>
<dbReference type="PRINTS" id="PR00035">
    <property type="entry name" value="HTHGNTR"/>
</dbReference>
<name>A0A2N6PHD1_9MICO</name>
<dbReference type="SMART" id="SM00895">
    <property type="entry name" value="FCD"/>
    <property type="match status" value="1"/>
</dbReference>
<accession>A0A2N6PHD1</accession>
<proteinExistence type="predicted"/>
<evidence type="ECO:0000256" key="2">
    <source>
        <dbReference type="ARBA" id="ARBA00023125"/>
    </source>
</evidence>
<dbReference type="SUPFAM" id="SSF48008">
    <property type="entry name" value="GntR ligand-binding domain-like"/>
    <property type="match status" value="1"/>
</dbReference>
<dbReference type="SMART" id="SM00345">
    <property type="entry name" value="HTH_GNTR"/>
    <property type="match status" value="1"/>
</dbReference>
<protein>
    <recommendedName>
        <fullName evidence="4">HTH gntR-type domain-containing protein</fullName>
    </recommendedName>
</protein>
<dbReference type="InterPro" id="IPR036390">
    <property type="entry name" value="WH_DNA-bd_sf"/>
</dbReference>
<dbReference type="Pfam" id="PF00392">
    <property type="entry name" value="GntR"/>
    <property type="match status" value="1"/>
</dbReference>
<keyword evidence="3" id="KW-0804">Transcription</keyword>
<evidence type="ECO:0000313" key="6">
    <source>
        <dbReference type="Proteomes" id="UP000235703"/>
    </source>
</evidence>
<comment type="caution">
    <text evidence="5">The sequence shown here is derived from an EMBL/GenBank/DDBJ whole genome shotgun (WGS) entry which is preliminary data.</text>
</comment>
<evidence type="ECO:0000256" key="1">
    <source>
        <dbReference type="ARBA" id="ARBA00023015"/>
    </source>
</evidence>
<dbReference type="Gene3D" id="1.10.10.10">
    <property type="entry name" value="Winged helix-like DNA-binding domain superfamily/Winged helix DNA-binding domain"/>
    <property type="match status" value="1"/>
</dbReference>